<dbReference type="EMBL" id="FOZM01000001">
    <property type="protein sequence ID" value="SFS15749.1"/>
    <property type="molecule type" value="Genomic_DNA"/>
</dbReference>
<accession>A0A1I6MJ98</accession>
<feature type="transmembrane region" description="Helical" evidence="1">
    <location>
        <begin position="7"/>
        <end position="28"/>
    </location>
</feature>
<keyword evidence="1" id="KW-0812">Transmembrane</keyword>
<feature type="transmembrane region" description="Helical" evidence="1">
    <location>
        <begin position="34"/>
        <end position="53"/>
    </location>
</feature>
<protein>
    <submittedName>
        <fullName evidence="2">Uncharacterized protein</fullName>
    </submittedName>
</protein>
<dbReference type="STRING" id="1123755.SAMN05444714_1901"/>
<keyword evidence="3" id="KW-1185">Reference proteome</keyword>
<dbReference type="Proteomes" id="UP000198926">
    <property type="component" value="Unassembled WGS sequence"/>
</dbReference>
<dbReference type="OrthoDB" id="7870164at2"/>
<keyword evidence="1" id="KW-1133">Transmembrane helix</keyword>
<sequence>MDRLSIFLTLPIGAVICGAIAIVAMSLGFYNWPVIIGGLIVGYALSWPVSYYVSRRIKRNDNGFDHRRVEDVGPIPNPNAREV</sequence>
<name>A0A1I6MJ98_9RHOB</name>
<reference evidence="2 3" key="1">
    <citation type="submission" date="2016-10" db="EMBL/GenBank/DDBJ databases">
        <authorList>
            <person name="de Groot N.N."/>
        </authorList>
    </citation>
    <scope>NUCLEOTIDE SEQUENCE [LARGE SCALE GENOMIC DNA]</scope>
    <source>
        <strain evidence="2 3">DSM 29433</strain>
    </source>
</reference>
<evidence type="ECO:0000256" key="1">
    <source>
        <dbReference type="SAM" id="Phobius"/>
    </source>
</evidence>
<gene>
    <name evidence="2" type="ORF">SAMN05444714_1901</name>
</gene>
<organism evidence="2 3">
    <name type="scientific">Yoonia litorea</name>
    <dbReference type="NCBI Taxonomy" id="1123755"/>
    <lineage>
        <taxon>Bacteria</taxon>
        <taxon>Pseudomonadati</taxon>
        <taxon>Pseudomonadota</taxon>
        <taxon>Alphaproteobacteria</taxon>
        <taxon>Rhodobacterales</taxon>
        <taxon>Paracoccaceae</taxon>
        <taxon>Yoonia</taxon>
    </lineage>
</organism>
<evidence type="ECO:0000313" key="2">
    <source>
        <dbReference type="EMBL" id="SFS15749.1"/>
    </source>
</evidence>
<evidence type="ECO:0000313" key="3">
    <source>
        <dbReference type="Proteomes" id="UP000198926"/>
    </source>
</evidence>
<proteinExistence type="predicted"/>
<dbReference type="AlphaFoldDB" id="A0A1I6MJ98"/>
<dbReference type="RefSeq" id="WP_090206852.1">
    <property type="nucleotide sequence ID" value="NZ_FOZM01000001.1"/>
</dbReference>
<keyword evidence="1" id="KW-0472">Membrane</keyword>